<sequence length="83" mass="9085">AFAKRAMTVRPAPTRRSSTPRSGVCVKGLVGALQASGRGWYVATIQGLEHSWRILNAREKSPWNVRRALRLFAAAPSHRGSTT</sequence>
<feature type="non-terminal residue" evidence="2">
    <location>
        <position position="83"/>
    </location>
</feature>
<reference evidence="2" key="1">
    <citation type="submission" date="2022-10" db="EMBL/GenBank/DDBJ databases">
        <authorList>
            <person name="Chen Y."/>
            <person name="Dougan E. K."/>
            <person name="Chan C."/>
            <person name="Rhodes N."/>
            <person name="Thang M."/>
        </authorList>
    </citation>
    <scope>NUCLEOTIDE SEQUENCE</scope>
</reference>
<name>A0A9P1FX53_9DINO</name>
<evidence type="ECO:0000313" key="3">
    <source>
        <dbReference type="EMBL" id="CAL1142842.1"/>
    </source>
</evidence>
<dbReference type="AlphaFoldDB" id="A0A9P1FX53"/>
<evidence type="ECO:0000256" key="1">
    <source>
        <dbReference type="SAM" id="MobiDB-lite"/>
    </source>
</evidence>
<accession>A0A9P1FX53</accession>
<proteinExistence type="predicted"/>
<feature type="non-terminal residue" evidence="2">
    <location>
        <position position="1"/>
    </location>
</feature>
<feature type="region of interest" description="Disordered" evidence="1">
    <location>
        <begin position="1"/>
        <end position="21"/>
    </location>
</feature>
<organism evidence="2">
    <name type="scientific">Cladocopium goreaui</name>
    <dbReference type="NCBI Taxonomy" id="2562237"/>
    <lineage>
        <taxon>Eukaryota</taxon>
        <taxon>Sar</taxon>
        <taxon>Alveolata</taxon>
        <taxon>Dinophyceae</taxon>
        <taxon>Suessiales</taxon>
        <taxon>Symbiodiniaceae</taxon>
        <taxon>Cladocopium</taxon>
    </lineage>
</organism>
<dbReference type="EMBL" id="CAMXCT020001372">
    <property type="protein sequence ID" value="CAL1142842.1"/>
    <property type="molecule type" value="Genomic_DNA"/>
</dbReference>
<protein>
    <submittedName>
        <fullName evidence="2">Uncharacterized protein</fullName>
    </submittedName>
</protein>
<comment type="caution">
    <text evidence="2">The sequence shown here is derived from an EMBL/GenBank/DDBJ whole genome shotgun (WGS) entry which is preliminary data.</text>
</comment>
<dbReference type="Proteomes" id="UP001152797">
    <property type="component" value="Unassembled WGS sequence"/>
</dbReference>
<evidence type="ECO:0000313" key="2">
    <source>
        <dbReference type="EMBL" id="CAI3989467.1"/>
    </source>
</evidence>
<reference evidence="3" key="2">
    <citation type="submission" date="2024-04" db="EMBL/GenBank/DDBJ databases">
        <authorList>
            <person name="Chen Y."/>
            <person name="Shah S."/>
            <person name="Dougan E. K."/>
            <person name="Thang M."/>
            <person name="Chan C."/>
        </authorList>
    </citation>
    <scope>NUCLEOTIDE SEQUENCE [LARGE SCALE GENOMIC DNA]</scope>
</reference>
<evidence type="ECO:0000313" key="4">
    <source>
        <dbReference type="Proteomes" id="UP001152797"/>
    </source>
</evidence>
<feature type="compositionally biased region" description="Low complexity" evidence="1">
    <location>
        <begin position="8"/>
        <end position="21"/>
    </location>
</feature>
<keyword evidence="4" id="KW-1185">Reference proteome</keyword>
<dbReference type="EMBL" id="CAMXCT030001372">
    <property type="protein sequence ID" value="CAL4776779.1"/>
    <property type="molecule type" value="Genomic_DNA"/>
</dbReference>
<gene>
    <name evidence="2" type="ORF">C1SCF055_LOCUS16541</name>
</gene>
<dbReference type="EMBL" id="CAMXCT010001372">
    <property type="protein sequence ID" value="CAI3989467.1"/>
    <property type="molecule type" value="Genomic_DNA"/>
</dbReference>